<organism evidence="4 5">
    <name type="scientific">Thermomonas aquatica</name>
    <dbReference type="NCBI Taxonomy" id="2202149"/>
    <lineage>
        <taxon>Bacteria</taxon>
        <taxon>Pseudomonadati</taxon>
        <taxon>Pseudomonadota</taxon>
        <taxon>Gammaproteobacteria</taxon>
        <taxon>Lysobacterales</taxon>
        <taxon>Lysobacteraceae</taxon>
        <taxon>Thermomonas</taxon>
    </lineage>
</organism>
<reference evidence="4 5" key="1">
    <citation type="submission" date="2019-06" db="EMBL/GenBank/DDBJ databases">
        <title>Thermomonas aquatica sp. nov., isolated from an industrial wastewater treatment plant.</title>
        <authorList>
            <person name="Jeon J.H."/>
            <person name="Park D.-S."/>
        </authorList>
    </citation>
    <scope>NUCLEOTIDE SEQUENCE [LARGE SCALE GENOMIC DNA]</scope>
    <source>
        <strain evidence="4 5">SY21</strain>
    </source>
</reference>
<evidence type="ECO:0000313" key="5">
    <source>
        <dbReference type="Proteomes" id="UP000308149"/>
    </source>
</evidence>
<dbReference type="KEGG" id="thes:FHQ07_02990"/>
<keyword evidence="2 4" id="KW-0503">Monooxygenase</keyword>
<dbReference type="InterPro" id="IPR036188">
    <property type="entry name" value="FAD/NAD-bd_sf"/>
</dbReference>
<dbReference type="InterPro" id="IPR050493">
    <property type="entry name" value="FAD-dep_Monooxygenase_BioMet"/>
</dbReference>
<dbReference type="Gene3D" id="3.30.9.10">
    <property type="entry name" value="D-Amino Acid Oxidase, subunit A, domain 2"/>
    <property type="match status" value="1"/>
</dbReference>
<keyword evidence="1" id="KW-0560">Oxidoreductase</keyword>
<feature type="domain" description="FAD-binding" evidence="3">
    <location>
        <begin position="5"/>
        <end position="341"/>
    </location>
</feature>
<dbReference type="AlphaFoldDB" id="A0A5B7ZRE7"/>
<dbReference type="SUPFAM" id="SSF51905">
    <property type="entry name" value="FAD/NAD(P)-binding domain"/>
    <property type="match status" value="1"/>
</dbReference>
<dbReference type="PANTHER" id="PTHR13789:SF309">
    <property type="entry name" value="PUTATIVE (AFU_ORTHOLOGUE AFUA_6G14510)-RELATED"/>
    <property type="match status" value="1"/>
</dbReference>
<gene>
    <name evidence="4" type="ORF">FHQ07_02990</name>
</gene>
<dbReference type="GO" id="GO:0071949">
    <property type="term" value="F:FAD binding"/>
    <property type="evidence" value="ECO:0007669"/>
    <property type="project" value="InterPro"/>
</dbReference>
<evidence type="ECO:0000259" key="3">
    <source>
        <dbReference type="Pfam" id="PF01494"/>
    </source>
</evidence>
<protein>
    <submittedName>
        <fullName evidence="4">FAD-dependent monooxygenase</fullName>
    </submittedName>
</protein>
<dbReference type="RefSeq" id="WP_139715280.1">
    <property type="nucleotide sequence ID" value="NZ_CP040871.1"/>
</dbReference>
<dbReference type="EMBL" id="CP040871">
    <property type="protein sequence ID" value="QDA56352.1"/>
    <property type="molecule type" value="Genomic_DNA"/>
</dbReference>
<sequence length="416" mass="46048">MARRHVAIVGCGSGGQAAALALSRLGDQVEIFERVADPGPVGAGFLLQPTGLQALWRLGLLQAACALGTPVERLHGETAQGRAVMDMRYADLDPRLSGIGMQRGALFALLHRAIAGERDVVLHSGCAIVELDCDGGRLRDAQGRWHGGYDLVVIADGAASGLRAQVGDARIDRAYPWGALWCLLPEGDWPWRRELRQRYRQARQMAGMLPVGTTPDDPLRKLSFFWSLPVAAFDDWRMAGRDAWLRQLHGLWPKARERLGDDFDAACLARAAYRDAIPRRWWRGRAVLLGDAAHAMSPQLGQGVNMALVDALALSARLQDAPVSGRALHAYEHERRAHLAAYHRYSRWLTPLFQSGQDGLARLRDLALLRAGRMPLARGHMLRVLSGTQHGWWRRYRLEDGFIDALDAALRANRAE</sequence>
<keyword evidence="5" id="KW-1185">Reference proteome</keyword>
<evidence type="ECO:0000256" key="2">
    <source>
        <dbReference type="ARBA" id="ARBA00023033"/>
    </source>
</evidence>
<dbReference type="Proteomes" id="UP000308149">
    <property type="component" value="Chromosome"/>
</dbReference>
<dbReference type="InterPro" id="IPR002938">
    <property type="entry name" value="FAD-bd"/>
</dbReference>
<dbReference type="Gene3D" id="3.50.50.60">
    <property type="entry name" value="FAD/NAD(P)-binding domain"/>
    <property type="match status" value="1"/>
</dbReference>
<dbReference type="OrthoDB" id="8672648at2"/>
<dbReference type="PRINTS" id="PR00420">
    <property type="entry name" value="RNGMNOXGNASE"/>
</dbReference>
<dbReference type="Pfam" id="PF01494">
    <property type="entry name" value="FAD_binding_3"/>
    <property type="match status" value="1"/>
</dbReference>
<dbReference type="PANTHER" id="PTHR13789">
    <property type="entry name" value="MONOOXYGENASE"/>
    <property type="match status" value="1"/>
</dbReference>
<name>A0A5B7ZRE7_9GAMM</name>
<dbReference type="GO" id="GO:0004497">
    <property type="term" value="F:monooxygenase activity"/>
    <property type="evidence" value="ECO:0007669"/>
    <property type="project" value="UniProtKB-KW"/>
</dbReference>
<evidence type="ECO:0000313" key="4">
    <source>
        <dbReference type="EMBL" id="QDA56352.1"/>
    </source>
</evidence>
<accession>A0A5B7ZRE7</accession>
<evidence type="ECO:0000256" key="1">
    <source>
        <dbReference type="ARBA" id="ARBA00023002"/>
    </source>
</evidence>
<proteinExistence type="predicted"/>